<evidence type="ECO:0000313" key="1">
    <source>
        <dbReference type="EMBL" id="QXJ24255.1"/>
    </source>
</evidence>
<dbReference type="Proteomes" id="UP001049518">
    <property type="component" value="Chromosome"/>
</dbReference>
<reference evidence="1" key="1">
    <citation type="submission" date="2020-07" db="EMBL/GenBank/DDBJ databases">
        <authorList>
            <person name="Tarantini F.S."/>
            <person name="Hong K.W."/>
            <person name="Chan K.G."/>
        </authorList>
    </citation>
    <scope>NUCLEOTIDE SEQUENCE</scope>
    <source>
        <strain evidence="1">32-07</strain>
    </source>
</reference>
<organism evidence="1 2">
    <name type="scientific">Actinomadura graeca</name>
    <dbReference type="NCBI Taxonomy" id="2750812"/>
    <lineage>
        <taxon>Bacteria</taxon>
        <taxon>Bacillati</taxon>
        <taxon>Actinomycetota</taxon>
        <taxon>Actinomycetes</taxon>
        <taxon>Streptosporangiales</taxon>
        <taxon>Thermomonosporaceae</taxon>
        <taxon>Actinomadura</taxon>
    </lineage>
</organism>
<sequence length="115" mass="12488">MDERDELKVEPFGPLDALYAAVRRRAPQIAATCAETPVETPETLDLRELGKLGLRLCVSYRDRPARRIAWDSVSETYVWSSGPDAGARLAADVEQAATRIAWALGAPISPEPPAG</sequence>
<dbReference type="EMBL" id="CP059572">
    <property type="protein sequence ID" value="QXJ24255.1"/>
    <property type="molecule type" value="Genomic_DNA"/>
</dbReference>
<name>A0ABX8QZN7_9ACTN</name>
<gene>
    <name evidence="1" type="ORF">AGRA3207_005539</name>
</gene>
<accession>A0ABX8QZN7</accession>
<evidence type="ECO:0000313" key="2">
    <source>
        <dbReference type="Proteomes" id="UP001049518"/>
    </source>
</evidence>
<keyword evidence="2" id="KW-1185">Reference proteome</keyword>
<protein>
    <submittedName>
        <fullName evidence="1">Uncharacterized protein</fullName>
    </submittedName>
</protein>
<proteinExistence type="predicted"/>
<dbReference type="RefSeq" id="WP_231329955.1">
    <property type="nucleotide sequence ID" value="NZ_CP059572.1"/>
</dbReference>